<gene>
    <name evidence="2" type="ORF">I5731_04810</name>
</gene>
<dbReference type="EMBL" id="JADZLT010000041">
    <property type="protein sequence ID" value="MBH0237133.1"/>
    <property type="molecule type" value="Genomic_DNA"/>
</dbReference>
<dbReference type="RefSeq" id="WP_197310235.1">
    <property type="nucleotide sequence ID" value="NZ_JADZLT010000041.1"/>
</dbReference>
<name>A0A931I1C1_9HYPH</name>
<evidence type="ECO:0000256" key="1">
    <source>
        <dbReference type="SAM" id="SignalP"/>
    </source>
</evidence>
<evidence type="ECO:0000313" key="3">
    <source>
        <dbReference type="Proteomes" id="UP000631694"/>
    </source>
</evidence>
<sequence length="193" mass="20405">MRIRDAVLAAGLGFVALTGALSSEAAAGEPARGSVWYVQASSLAALNSYIERENTAPKVERVSLQTVLEITHNDNGNFVGRAVQYMRGSKQYPQAQPQTYCLRVIGSVSKGIVQFGLVGLAMTNRGDGHGVFTKRNGRDFLEVQFSRISFPNAVAQKAVMAECKPGEGCNTSVPGGGGKTIQEILALCPANAS</sequence>
<keyword evidence="1" id="KW-0732">Signal</keyword>
<organism evidence="2 3">
    <name type="scientific">Methylobrevis albus</name>
    <dbReference type="NCBI Taxonomy" id="2793297"/>
    <lineage>
        <taxon>Bacteria</taxon>
        <taxon>Pseudomonadati</taxon>
        <taxon>Pseudomonadota</taxon>
        <taxon>Alphaproteobacteria</taxon>
        <taxon>Hyphomicrobiales</taxon>
        <taxon>Pleomorphomonadaceae</taxon>
        <taxon>Methylobrevis</taxon>
    </lineage>
</organism>
<evidence type="ECO:0000313" key="2">
    <source>
        <dbReference type="EMBL" id="MBH0237133.1"/>
    </source>
</evidence>
<comment type="caution">
    <text evidence="2">The sequence shown here is derived from an EMBL/GenBank/DDBJ whole genome shotgun (WGS) entry which is preliminary data.</text>
</comment>
<reference evidence="2" key="1">
    <citation type="submission" date="2020-12" db="EMBL/GenBank/DDBJ databases">
        <title>Methylobrevis albus sp. nov., isolated from fresh water lack sediment.</title>
        <authorList>
            <person name="Zou Q."/>
        </authorList>
    </citation>
    <scope>NUCLEOTIDE SEQUENCE</scope>
    <source>
        <strain evidence="2">L22</strain>
    </source>
</reference>
<accession>A0A931I1C1</accession>
<protein>
    <submittedName>
        <fullName evidence="2">Uncharacterized protein</fullName>
    </submittedName>
</protein>
<dbReference type="Proteomes" id="UP000631694">
    <property type="component" value="Unassembled WGS sequence"/>
</dbReference>
<proteinExistence type="predicted"/>
<keyword evidence="3" id="KW-1185">Reference proteome</keyword>
<feature type="chain" id="PRO_5037450732" evidence="1">
    <location>
        <begin position="28"/>
        <end position="193"/>
    </location>
</feature>
<feature type="signal peptide" evidence="1">
    <location>
        <begin position="1"/>
        <end position="27"/>
    </location>
</feature>
<dbReference type="AlphaFoldDB" id="A0A931I1C1"/>